<dbReference type="Gramene" id="KVI12492">
    <property type="protein sequence ID" value="KVI12492"/>
    <property type="gene ID" value="Ccrd_009135"/>
</dbReference>
<organism evidence="1 2">
    <name type="scientific">Cynara cardunculus var. scolymus</name>
    <name type="common">Globe artichoke</name>
    <name type="synonym">Cynara scolymus</name>
    <dbReference type="NCBI Taxonomy" id="59895"/>
    <lineage>
        <taxon>Eukaryota</taxon>
        <taxon>Viridiplantae</taxon>
        <taxon>Streptophyta</taxon>
        <taxon>Embryophyta</taxon>
        <taxon>Tracheophyta</taxon>
        <taxon>Spermatophyta</taxon>
        <taxon>Magnoliopsida</taxon>
        <taxon>eudicotyledons</taxon>
        <taxon>Gunneridae</taxon>
        <taxon>Pentapetalae</taxon>
        <taxon>asterids</taxon>
        <taxon>campanulids</taxon>
        <taxon>Asterales</taxon>
        <taxon>Asteraceae</taxon>
        <taxon>Carduoideae</taxon>
        <taxon>Cardueae</taxon>
        <taxon>Carduinae</taxon>
        <taxon>Cynara</taxon>
    </lineage>
</organism>
<sequence length="74" mass="8373">MFKANPGAKGAALYHMENVCTSCTHFHSDPDSPNSKMNSLIKQWNQQANNLSYSHEKHWNRLAQCSHLGYSVIP</sequence>
<accession>A0A103YNT0</accession>
<keyword evidence="2" id="KW-1185">Reference proteome</keyword>
<gene>
    <name evidence="1" type="ORF">Ccrd_009135</name>
</gene>
<comment type="caution">
    <text evidence="1">The sequence shown here is derived from an EMBL/GenBank/DDBJ whole genome shotgun (WGS) entry which is preliminary data.</text>
</comment>
<evidence type="ECO:0000313" key="1">
    <source>
        <dbReference type="EMBL" id="KVI12492.1"/>
    </source>
</evidence>
<evidence type="ECO:0000313" key="2">
    <source>
        <dbReference type="Proteomes" id="UP000243975"/>
    </source>
</evidence>
<dbReference type="EMBL" id="LEKV01000001">
    <property type="protein sequence ID" value="KVI12492.1"/>
    <property type="molecule type" value="Genomic_DNA"/>
</dbReference>
<protein>
    <submittedName>
        <fullName evidence="1">Uncharacterized protein</fullName>
    </submittedName>
</protein>
<dbReference type="AlphaFoldDB" id="A0A103YNT0"/>
<dbReference type="Proteomes" id="UP000243975">
    <property type="component" value="Unassembled WGS sequence"/>
</dbReference>
<proteinExistence type="predicted"/>
<name>A0A103YNT0_CYNCS</name>
<reference evidence="1 2" key="1">
    <citation type="journal article" date="2016" name="Sci. Rep.">
        <title>The genome sequence of the outbreeding globe artichoke constructed de novo incorporating a phase-aware low-pass sequencing strategy of F1 progeny.</title>
        <authorList>
            <person name="Scaglione D."/>
            <person name="Reyes-Chin-Wo S."/>
            <person name="Acquadro A."/>
            <person name="Froenicke L."/>
            <person name="Portis E."/>
            <person name="Beitel C."/>
            <person name="Tirone M."/>
            <person name="Mauro R."/>
            <person name="Lo Monaco A."/>
            <person name="Mauromicale G."/>
            <person name="Faccioli P."/>
            <person name="Cattivelli L."/>
            <person name="Rieseberg L."/>
            <person name="Michelmore R."/>
            <person name="Lanteri S."/>
        </authorList>
    </citation>
    <scope>NUCLEOTIDE SEQUENCE [LARGE SCALE GENOMIC DNA]</scope>
    <source>
        <strain evidence="1">2C</strain>
    </source>
</reference>